<feature type="domain" description="UspA" evidence="2">
    <location>
        <begin position="3"/>
        <end position="150"/>
    </location>
</feature>
<dbReference type="Pfam" id="PF00582">
    <property type="entry name" value="Usp"/>
    <property type="match status" value="1"/>
</dbReference>
<gene>
    <name evidence="3" type="ORF">ENW96_07290</name>
</gene>
<reference evidence="3" key="1">
    <citation type="journal article" date="2020" name="mSystems">
        <title>Genome- and Community-Level Interaction Insights into Carbon Utilization and Element Cycling Functions of Hydrothermarchaeota in Hydrothermal Sediment.</title>
        <authorList>
            <person name="Zhou Z."/>
            <person name="Liu Y."/>
            <person name="Xu W."/>
            <person name="Pan J."/>
            <person name="Luo Z.H."/>
            <person name="Li M."/>
        </authorList>
    </citation>
    <scope>NUCLEOTIDE SEQUENCE [LARGE SCALE GENOMIC DNA]</scope>
    <source>
        <strain evidence="3">SpSt-897</strain>
    </source>
</reference>
<dbReference type="PANTHER" id="PTHR46268:SF27">
    <property type="entry name" value="UNIVERSAL STRESS PROTEIN RV2623"/>
    <property type="match status" value="1"/>
</dbReference>
<organism evidence="3">
    <name type="scientific">Desulfobacca acetoxidans</name>
    <dbReference type="NCBI Taxonomy" id="60893"/>
    <lineage>
        <taxon>Bacteria</taxon>
        <taxon>Pseudomonadati</taxon>
        <taxon>Thermodesulfobacteriota</taxon>
        <taxon>Desulfobaccia</taxon>
        <taxon>Desulfobaccales</taxon>
        <taxon>Desulfobaccaceae</taxon>
        <taxon>Desulfobacca</taxon>
    </lineage>
</organism>
<protein>
    <submittedName>
        <fullName evidence="3">Universal stress protein</fullName>
    </submittedName>
</protein>
<accession>A0A7C3V7K0</accession>
<dbReference type="EMBL" id="DTMF01000181">
    <property type="protein sequence ID" value="HGF34179.1"/>
    <property type="molecule type" value="Genomic_DNA"/>
</dbReference>
<comment type="caution">
    <text evidence="3">The sequence shown here is derived from an EMBL/GenBank/DDBJ whole genome shotgun (WGS) entry which is preliminary data.</text>
</comment>
<dbReference type="SUPFAM" id="SSF52402">
    <property type="entry name" value="Adenine nucleotide alpha hydrolases-like"/>
    <property type="match status" value="1"/>
</dbReference>
<evidence type="ECO:0000259" key="2">
    <source>
        <dbReference type="Pfam" id="PF00582"/>
    </source>
</evidence>
<dbReference type="InterPro" id="IPR014729">
    <property type="entry name" value="Rossmann-like_a/b/a_fold"/>
</dbReference>
<dbReference type="PANTHER" id="PTHR46268">
    <property type="entry name" value="STRESS RESPONSE PROTEIN NHAX"/>
    <property type="match status" value="1"/>
</dbReference>
<dbReference type="AlphaFoldDB" id="A0A7C3V7K0"/>
<evidence type="ECO:0000313" key="3">
    <source>
        <dbReference type="EMBL" id="HGF34179.1"/>
    </source>
</evidence>
<name>A0A7C3V7K0_9BACT</name>
<dbReference type="InterPro" id="IPR006016">
    <property type="entry name" value="UspA"/>
</dbReference>
<evidence type="ECO:0000256" key="1">
    <source>
        <dbReference type="ARBA" id="ARBA00008791"/>
    </source>
</evidence>
<proteinExistence type="inferred from homology"/>
<sequence length="155" mass="17211">MKVRTILWPTDLSKLSLKAAPHVNSLAEKYQAKVVVLYVGVDLMNLLPYGGLYPSQEHLKHFQNFELEQAKKKLETVCQEELKACPLFEVRLVQGDPAAEILKAIKKEKADLVVLSSHGRGADELDAASPEFGSVARKVLANAKVPVHLVNPFQR</sequence>
<dbReference type="CDD" id="cd00293">
    <property type="entry name" value="USP-like"/>
    <property type="match status" value="1"/>
</dbReference>
<dbReference type="Gene3D" id="3.40.50.620">
    <property type="entry name" value="HUPs"/>
    <property type="match status" value="1"/>
</dbReference>
<comment type="similarity">
    <text evidence="1">Belongs to the universal stress protein A family.</text>
</comment>